<evidence type="ECO:0000313" key="2">
    <source>
        <dbReference type="EMBL" id="ORY36752.1"/>
    </source>
</evidence>
<keyword evidence="1" id="KW-0812">Transmembrane</keyword>
<keyword evidence="1" id="KW-1133">Transmembrane helix</keyword>
<keyword evidence="1" id="KW-0472">Membrane</keyword>
<dbReference type="OrthoDB" id="10399603at2759"/>
<dbReference type="AlphaFoldDB" id="A0A1Y2BPT6"/>
<reference evidence="2 3" key="1">
    <citation type="submission" date="2016-07" db="EMBL/GenBank/DDBJ databases">
        <title>Pervasive Adenine N6-methylation of Active Genes in Fungi.</title>
        <authorList>
            <consortium name="DOE Joint Genome Institute"/>
            <person name="Mondo S.J."/>
            <person name="Dannebaum R.O."/>
            <person name="Kuo R.C."/>
            <person name="Labutti K."/>
            <person name="Haridas S."/>
            <person name="Kuo A."/>
            <person name="Salamov A."/>
            <person name="Ahrendt S.R."/>
            <person name="Lipzen A."/>
            <person name="Sullivan W."/>
            <person name="Andreopoulos W.B."/>
            <person name="Clum A."/>
            <person name="Lindquist E."/>
            <person name="Daum C."/>
            <person name="Ramamoorthy G.K."/>
            <person name="Gryganskyi A."/>
            <person name="Culley D."/>
            <person name="Magnuson J.K."/>
            <person name="James T.Y."/>
            <person name="O'Malley M.A."/>
            <person name="Stajich J.E."/>
            <person name="Spatafora J.W."/>
            <person name="Visel A."/>
            <person name="Grigoriev I.V."/>
        </authorList>
    </citation>
    <scope>NUCLEOTIDE SEQUENCE [LARGE SCALE GENOMIC DNA]</scope>
    <source>
        <strain evidence="2 3">JEL800</strain>
    </source>
</reference>
<evidence type="ECO:0000313" key="3">
    <source>
        <dbReference type="Proteomes" id="UP000193642"/>
    </source>
</evidence>
<proteinExistence type="predicted"/>
<accession>A0A1Y2BPT6</accession>
<comment type="caution">
    <text evidence="2">The sequence shown here is derived from an EMBL/GenBank/DDBJ whole genome shotgun (WGS) entry which is preliminary data.</text>
</comment>
<name>A0A1Y2BPT6_9FUNG</name>
<feature type="transmembrane region" description="Helical" evidence="1">
    <location>
        <begin position="206"/>
        <end position="229"/>
    </location>
</feature>
<evidence type="ECO:0000256" key="1">
    <source>
        <dbReference type="SAM" id="Phobius"/>
    </source>
</evidence>
<dbReference type="EMBL" id="MCGO01000054">
    <property type="protein sequence ID" value="ORY36752.1"/>
    <property type="molecule type" value="Genomic_DNA"/>
</dbReference>
<keyword evidence="3" id="KW-1185">Reference proteome</keyword>
<sequence length="259" mass="27297">MSLQVDLHSNALLCDFGQPFWANVTSVDKCEPSVTGCGKGVNKAGSSIRLCANSTTDAIGSIISTVEGNGTKVAADLLFVDSACSVPVASLGLYTMDQCLFLGNNTWIAWQVADDGVVVNQQVFRDALCSARTGNLTAFPVGRCQAPGVVGIGGSLQYFRKVDVVQFESLVGMLDRVGSVVSTTAVATQPTPPISASEELKSSSTFIGLVVGLVIALLALIGIGFYVFFARFSSTAFENSSEPGVVNKHNRLNQSWKRS</sequence>
<organism evidence="2 3">
    <name type="scientific">Rhizoclosmatium globosum</name>
    <dbReference type="NCBI Taxonomy" id="329046"/>
    <lineage>
        <taxon>Eukaryota</taxon>
        <taxon>Fungi</taxon>
        <taxon>Fungi incertae sedis</taxon>
        <taxon>Chytridiomycota</taxon>
        <taxon>Chytridiomycota incertae sedis</taxon>
        <taxon>Chytridiomycetes</taxon>
        <taxon>Chytridiales</taxon>
        <taxon>Chytriomycetaceae</taxon>
        <taxon>Rhizoclosmatium</taxon>
    </lineage>
</organism>
<gene>
    <name evidence="2" type="ORF">BCR33DRAFT_721961</name>
</gene>
<protein>
    <recommendedName>
        <fullName evidence="4">Transmembrane protein</fullName>
    </recommendedName>
</protein>
<evidence type="ECO:0008006" key="4">
    <source>
        <dbReference type="Google" id="ProtNLM"/>
    </source>
</evidence>
<dbReference type="Proteomes" id="UP000193642">
    <property type="component" value="Unassembled WGS sequence"/>
</dbReference>